<evidence type="ECO:0000313" key="4">
    <source>
        <dbReference type="Proteomes" id="UP000460718"/>
    </source>
</evidence>
<feature type="region of interest" description="Disordered" evidence="2">
    <location>
        <begin position="983"/>
        <end position="1029"/>
    </location>
</feature>
<gene>
    <name evidence="3" type="ORF">PF011_g14326</name>
</gene>
<proteinExistence type="predicted"/>
<feature type="compositionally biased region" description="Polar residues" evidence="2">
    <location>
        <begin position="1014"/>
        <end position="1027"/>
    </location>
</feature>
<sequence>MELGRLRAGSSALSSRPQVESRDAATTDSWTSFLQCYDSLLARELAQEQPQFVRALRQLERDSRLQQERQSAQVLATLRLKDAKISELQRLVSEQSEQLDVVLDELERRETKEDKQVQVDVCRDTEDAAVQTETLERTLVDVETQTEQEEGERGVLLLLQKLERELSAVEQRNVALETQLQLQQRATTSETTERRTEDDERMEACLESLQRGVEAMNLSCGCVENPLAFCVGVPREDNDGKGSFGAMATCVNLEHRLEAQAVRLEHLHECLYVWRDAAVQLMKRQNGCDEVPRSVVPSIPQAVHVAARCDEGEEGAINCSVALRGALKQIRERYNQRSERGYDDEQRVVRDLAQLLAKGKSGVKAAAKMVQKWAGWEASHLEEVRALRQGAAEERAVGVSRRIVLLKRIDQLEQRELDLQAELNALRKSMKGHDTRGFISSLPPESCGAELSGADTCDRPIKYPQLMLRLATAEQNLLVKDEQLKAANGTIRALSSCSPTPSSVNHSVAFYSDNDADSLAVEVQRSLQQKLEFFRKREKDLANLGQYFRMEKMCLQLKSRLDAEQKHAAMLQAALQVCERERDELSMQVEKLESEAMLARTEESSNAMESQKHIDFTAKELQKCLTKCAELTSQNTKLARRLREEKEANKQYFTATQELQKQLSARTDANLELNHTLKQYQIQTADLLNPSIAGGNMEISLQSSARNVTAVSGIGEKDTNVPNRSSEHEYEDLREQLASREQENLALVQSLCTIKEKCAQMEAVHEKELRVKAAEHAEAMENYMRTVNETLSRIESDKHRLEDENVKLRAKVQQLEAETTRRELEQTQRSSKGTNTDGNTLESAASSREKESLKARVVDLELQLARERKLTEMVEQKQQLENQHEEQQESAAKLEAAKVKQEYEMRCETLKDLRNKLQHEFAEYQVVERASQQESDRRIDFLSTCIEEFVRLADTTAPTIGKNVSTDELYDLVMDLARAPPQVASKNIASSSQLKRQPKRNVPPSRRQKPGNRGQESVTTSRDTSWSDMLIAEERNQDESEMSEAMLWKLRASKMEAYVRSAMLQNDTFEDTIRQLELGLSNVKEELTSRLARETQLVAKLGALKSELATTKEQAASLAEKYQLTNAELEKRQGEVTNRGDETLRARMAVQRKTELLTQQRAKVASLQQELEQAAKKIERLGAAEKQAALLQQKAKEHTQQLLHARQSYERCRDDNVQLSFHLEKLKERHVAVVTRLKAARAENAQLRTQCSDLKNNTNPATPQAGIGMGRKDTHRGNQDEVNAVSIASLTDEARALKRRVLQKQDVIVSYKSKVAEFEAQLERQRDTMVKLARTNRELQQGQRQRQQQEFEFTSALQAKLEGQLEVKQEQLDGLRASVYDSFEAFVFCQAPVPLRSPSSSSTATLDNPLGGDVPEGNDELFDIKRWTDFSVDDLEELRLARGAQQSRTKRERESQQRSNKINKRKAAAAALRDIEGALETTPEDCRAQICELLQCLCA</sequence>
<feature type="coiled-coil region" evidence="1">
    <location>
        <begin position="159"/>
        <end position="186"/>
    </location>
</feature>
<feature type="coiled-coil region" evidence="1">
    <location>
        <begin position="561"/>
        <end position="602"/>
    </location>
</feature>
<evidence type="ECO:0000256" key="1">
    <source>
        <dbReference type="SAM" id="Coils"/>
    </source>
</evidence>
<feature type="compositionally biased region" description="Low complexity" evidence="2">
    <location>
        <begin position="6"/>
        <end position="16"/>
    </location>
</feature>
<feature type="coiled-coil region" evidence="1">
    <location>
        <begin position="1287"/>
        <end position="1378"/>
    </location>
</feature>
<organism evidence="3 4">
    <name type="scientific">Phytophthora fragariae</name>
    <dbReference type="NCBI Taxonomy" id="53985"/>
    <lineage>
        <taxon>Eukaryota</taxon>
        <taxon>Sar</taxon>
        <taxon>Stramenopiles</taxon>
        <taxon>Oomycota</taxon>
        <taxon>Peronosporomycetes</taxon>
        <taxon>Peronosporales</taxon>
        <taxon>Peronosporaceae</taxon>
        <taxon>Phytophthora</taxon>
    </lineage>
</organism>
<accession>A0A6A3K5X6</accession>
<evidence type="ECO:0000256" key="2">
    <source>
        <dbReference type="SAM" id="MobiDB-lite"/>
    </source>
</evidence>
<comment type="caution">
    <text evidence="3">The sequence shown here is derived from an EMBL/GenBank/DDBJ whole genome shotgun (WGS) entry which is preliminary data.</text>
</comment>
<feature type="region of interest" description="Disordered" evidence="2">
    <location>
        <begin position="1253"/>
        <end position="1277"/>
    </location>
</feature>
<protein>
    <submittedName>
        <fullName evidence="3">Uncharacterized protein</fullName>
    </submittedName>
</protein>
<feature type="compositionally biased region" description="Polar residues" evidence="2">
    <location>
        <begin position="1397"/>
        <end position="1406"/>
    </location>
</feature>
<feature type="coiled-coil region" evidence="1">
    <location>
        <begin position="402"/>
        <end position="429"/>
    </location>
</feature>
<keyword evidence="1" id="KW-0175">Coiled coil</keyword>
<feature type="region of interest" description="Disordered" evidence="2">
    <location>
        <begin position="1"/>
        <end position="21"/>
    </location>
</feature>
<reference evidence="3 4" key="1">
    <citation type="submission" date="2018-09" db="EMBL/GenBank/DDBJ databases">
        <title>Genomic investigation of the strawberry pathogen Phytophthora fragariae indicates pathogenicity is determined by transcriptional variation in three key races.</title>
        <authorList>
            <person name="Adams T.M."/>
            <person name="Armitage A.D."/>
            <person name="Sobczyk M.K."/>
            <person name="Bates H.J."/>
            <person name="Dunwell J.M."/>
            <person name="Nellist C.F."/>
            <person name="Harrison R.J."/>
        </authorList>
    </citation>
    <scope>NUCLEOTIDE SEQUENCE [LARGE SCALE GENOMIC DNA]</scope>
    <source>
        <strain evidence="3 4">SCRP245</strain>
    </source>
</reference>
<feature type="compositionally biased region" description="Polar residues" evidence="2">
    <location>
        <begin position="1253"/>
        <end position="1262"/>
    </location>
</feature>
<feature type="region of interest" description="Disordered" evidence="2">
    <location>
        <begin position="1442"/>
        <end position="1465"/>
    </location>
</feature>
<name>A0A6A3K5X6_9STRA</name>
<evidence type="ECO:0000313" key="3">
    <source>
        <dbReference type="EMBL" id="KAE9000125.1"/>
    </source>
</evidence>
<feature type="compositionally biased region" description="Polar residues" evidence="2">
    <location>
        <begin position="827"/>
        <end position="846"/>
    </location>
</feature>
<feature type="compositionally biased region" description="Polar residues" evidence="2">
    <location>
        <begin position="984"/>
        <end position="995"/>
    </location>
</feature>
<feature type="region of interest" description="Disordered" evidence="2">
    <location>
        <begin position="1397"/>
        <end position="1417"/>
    </location>
</feature>
<dbReference type="EMBL" id="QXFW01000921">
    <property type="protein sequence ID" value="KAE9000125.1"/>
    <property type="molecule type" value="Genomic_DNA"/>
</dbReference>
<dbReference type="Proteomes" id="UP000460718">
    <property type="component" value="Unassembled WGS sequence"/>
</dbReference>
<feature type="region of interest" description="Disordered" evidence="2">
    <location>
        <begin position="817"/>
        <end position="852"/>
    </location>
</feature>